<proteinExistence type="predicted"/>
<dbReference type="AlphaFoldDB" id="A0A564YWS1"/>
<accession>A0A564YWS1</accession>
<evidence type="ECO:0000313" key="2">
    <source>
        <dbReference type="Proteomes" id="UP000321570"/>
    </source>
</evidence>
<dbReference type="EMBL" id="CABIJS010000444">
    <property type="protein sequence ID" value="VUZ51469.1"/>
    <property type="molecule type" value="Genomic_DNA"/>
</dbReference>
<protein>
    <submittedName>
        <fullName evidence="1">Uncharacterized protein</fullName>
    </submittedName>
</protein>
<keyword evidence="2" id="KW-1185">Reference proteome</keyword>
<evidence type="ECO:0000313" key="1">
    <source>
        <dbReference type="EMBL" id="VUZ51469.1"/>
    </source>
</evidence>
<dbReference type="Proteomes" id="UP000321570">
    <property type="component" value="Unassembled WGS sequence"/>
</dbReference>
<organism evidence="1 2">
    <name type="scientific">Hymenolepis diminuta</name>
    <name type="common">Rat tapeworm</name>
    <dbReference type="NCBI Taxonomy" id="6216"/>
    <lineage>
        <taxon>Eukaryota</taxon>
        <taxon>Metazoa</taxon>
        <taxon>Spiralia</taxon>
        <taxon>Lophotrochozoa</taxon>
        <taxon>Platyhelminthes</taxon>
        <taxon>Cestoda</taxon>
        <taxon>Eucestoda</taxon>
        <taxon>Cyclophyllidea</taxon>
        <taxon>Hymenolepididae</taxon>
        <taxon>Hymenolepis</taxon>
    </lineage>
</organism>
<gene>
    <name evidence="1" type="ORF">WMSIL1_LOCUS10337</name>
</gene>
<reference evidence="1 2" key="1">
    <citation type="submission" date="2019-07" db="EMBL/GenBank/DDBJ databases">
        <authorList>
            <person name="Jastrzebski P J."/>
            <person name="Paukszto L."/>
            <person name="Jastrzebski P J."/>
        </authorList>
    </citation>
    <scope>NUCLEOTIDE SEQUENCE [LARGE SCALE GENOMIC DNA]</scope>
    <source>
        <strain evidence="1 2">WMS-il1</strain>
    </source>
</reference>
<sequence>MKTEKSDISLLKAFPQSLVLHIHEFHHDPEANQTFANWLEKSKDISRNDVVDIPSDVKSCCYGS</sequence>
<name>A0A564YWS1_HYMDI</name>